<gene>
    <name evidence="3" type="ORF">U9M48_013961</name>
</gene>
<reference evidence="3 4" key="1">
    <citation type="submission" date="2024-02" db="EMBL/GenBank/DDBJ databases">
        <title>High-quality chromosome-scale genome assembly of Pensacola bahiagrass (Paspalum notatum Flugge var. saurae).</title>
        <authorList>
            <person name="Vega J.M."/>
            <person name="Podio M."/>
            <person name="Orjuela J."/>
            <person name="Siena L.A."/>
            <person name="Pessino S.C."/>
            <person name="Combes M.C."/>
            <person name="Mariac C."/>
            <person name="Albertini E."/>
            <person name="Pupilli F."/>
            <person name="Ortiz J.P.A."/>
            <person name="Leblanc O."/>
        </authorList>
    </citation>
    <scope>NUCLEOTIDE SEQUENCE [LARGE SCALE GENOMIC DNA]</scope>
    <source>
        <strain evidence="3">R1</strain>
        <tissue evidence="3">Leaf</tissue>
    </source>
</reference>
<keyword evidence="4" id="KW-1185">Reference proteome</keyword>
<name>A0AAQ3WK83_PASNO</name>
<feature type="compositionally biased region" description="Basic and acidic residues" evidence="1">
    <location>
        <begin position="106"/>
        <end position="120"/>
    </location>
</feature>
<dbReference type="AlphaFoldDB" id="A0AAQ3WK83"/>
<evidence type="ECO:0000256" key="1">
    <source>
        <dbReference type="SAM" id="MobiDB-lite"/>
    </source>
</evidence>
<evidence type="ECO:0000313" key="4">
    <source>
        <dbReference type="Proteomes" id="UP001341281"/>
    </source>
</evidence>
<feature type="domain" description="KIB1-4 beta-propeller" evidence="2">
    <location>
        <begin position="292"/>
        <end position="574"/>
    </location>
</feature>
<protein>
    <recommendedName>
        <fullName evidence="2">KIB1-4 beta-propeller domain-containing protein</fullName>
    </recommendedName>
</protein>
<organism evidence="3 4">
    <name type="scientific">Paspalum notatum var. saurae</name>
    <dbReference type="NCBI Taxonomy" id="547442"/>
    <lineage>
        <taxon>Eukaryota</taxon>
        <taxon>Viridiplantae</taxon>
        <taxon>Streptophyta</taxon>
        <taxon>Embryophyta</taxon>
        <taxon>Tracheophyta</taxon>
        <taxon>Spermatophyta</taxon>
        <taxon>Magnoliopsida</taxon>
        <taxon>Liliopsida</taxon>
        <taxon>Poales</taxon>
        <taxon>Poaceae</taxon>
        <taxon>PACMAD clade</taxon>
        <taxon>Panicoideae</taxon>
        <taxon>Andropogonodae</taxon>
        <taxon>Paspaleae</taxon>
        <taxon>Paspalinae</taxon>
        <taxon>Paspalum</taxon>
    </lineage>
</organism>
<accession>A0AAQ3WK83</accession>
<proteinExistence type="predicted"/>
<evidence type="ECO:0000313" key="3">
    <source>
        <dbReference type="EMBL" id="WVZ64451.1"/>
    </source>
</evidence>
<sequence length="639" mass="71478">MDADNAGCATALPPLPCEPMVERITDVVWCLKERCGGCRFQCSSKYHALKRISYACGSKHKSGPVLGEYYEVIGLLGETSKRYLKARLDNESHEDNASRSLTIDATKSKEDDQNQLERAKSQKLTMEAAISEEHPGSACAQDCSFASVFMWPSKSNFCSPAAPMAATCSRAATMGSLFGVLAIGPKDLRSLIFRVLPKLLGLPVSLMKKFSKGGKSFHPALVELEDAVVRALPELPQDMLLDYLPLLRSLTSSELALSARPGVPPIHACATWGSTSRHHACFKSAGENVACLYSLVENRSYRLTLPDPPIRRRLLIGSSNGWLITADETCELHIVNPITGEQIALPSVSTIEQVKPITTGSGIIHKYKVSYYTGQKDGKDFGIYDLNELRKFVYFKAFMFPDPCTGSYFVVLIHNPYYQLSFARAGDDKWTWLPLNTFNRDCMYMDGILYALTVYGEIDAFDLNASTITMKVIMNKITSSITFSSHYIIWAPWGDMLQVWRDFSSLEQEFPQRQSMYTTKVTVYKADLKANELVETKSLSNHILFLGHNNSLCLRADEHPQLKANHAYFTDYRRPIDALNIVAVDLENSSRKKIASPNWSFVWPWPTSFDALLVRKKEKKLKHVQCVDMEAAGSGRVIC</sequence>
<dbReference type="PANTHER" id="PTHR44586:SF23">
    <property type="entry name" value="F-BOX DOMAIN-CONTAINING PROTEIN"/>
    <property type="match status" value="1"/>
</dbReference>
<evidence type="ECO:0000259" key="2">
    <source>
        <dbReference type="Pfam" id="PF03478"/>
    </source>
</evidence>
<dbReference type="InterPro" id="IPR005174">
    <property type="entry name" value="KIB1-4_b-propeller"/>
</dbReference>
<dbReference type="Pfam" id="PF03478">
    <property type="entry name" value="Beta-prop_KIB1-4"/>
    <property type="match status" value="1"/>
</dbReference>
<dbReference type="EMBL" id="CP144747">
    <property type="protein sequence ID" value="WVZ64451.1"/>
    <property type="molecule type" value="Genomic_DNA"/>
</dbReference>
<dbReference type="PANTHER" id="PTHR44586">
    <property type="entry name" value="F-BOX DOMAIN CONTAINING PROTEIN, EXPRESSED"/>
    <property type="match status" value="1"/>
</dbReference>
<dbReference type="Proteomes" id="UP001341281">
    <property type="component" value="Chromosome 03"/>
</dbReference>
<feature type="region of interest" description="Disordered" evidence="1">
    <location>
        <begin position="95"/>
        <end position="122"/>
    </location>
</feature>